<name>A0A1M7KZV4_9BURK</name>
<dbReference type="PANTHER" id="PTHR43201">
    <property type="entry name" value="ACYL-COA SYNTHETASE"/>
    <property type="match status" value="1"/>
</dbReference>
<dbReference type="PROSITE" id="PS00455">
    <property type="entry name" value="AMP_BINDING"/>
    <property type="match status" value="1"/>
</dbReference>
<dbReference type="PANTHER" id="PTHR43201:SF5">
    <property type="entry name" value="MEDIUM-CHAIN ACYL-COA LIGASE ACSF2, MITOCHONDRIAL"/>
    <property type="match status" value="1"/>
</dbReference>
<dbReference type="InterPro" id="IPR045851">
    <property type="entry name" value="AMP-bd_C_sf"/>
</dbReference>
<keyword evidence="2 4" id="KW-0436">Ligase</keyword>
<evidence type="ECO:0000259" key="3">
    <source>
        <dbReference type="Pfam" id="PF00501"/>
    </source>
</evidence>
<evidence type="ECO:0000313" key="5">
    <source>
        <dbReference type="Proteomes" id="UP000184339"/>
    </source>
</evidence>
<dbReference type="InterPro" id="IPR000873">
    <property type="entry name" value="AMP-dep_synth/lig_dom"/>
</dbReference>
<comment type="similarity">
    <text evidence="1">Belongs to the ATP-dependent AMP-binding enzyme family.</text>
</comment>
<feature type="domain" description="AMP-dependent synthetase/ligase" evidence="3">
    <location>
        <begin position="68"/>
        <end position="409"/>
    </location>
</feature>
<reference evidence="5" key="1">
    <citation type="submission" date="2016-11" db="EMBL/GenBank/DDBJ databases">
        <authorList>
            <person name="Varghese N."/>
            <person name="Submissions S."/>
        </authorList>
    </citation>
    <scope>NUCLEOTIDE SEQUENCE [LARGE SCALE GENOMIC DNA]</scope>
    <source>
        <strain evidence="5">Sac-22</strain>
    </source>
</reference>
<protein>
    <submittedName>
        <fullName evidence="4">Acyl-CoA synthetase (AMP-forming)/AMP-acid ligase II</fullName>
    </submittedName>
</protein>
<dbReference type="AlphaFoldDB" id="A0A1M7KZV4"/>
<dbReference type="EMBL" id="FRCX01000002">
    <property type="protein sequence ID" value="SHM70596.1"/>
    <property type="molecule type" value="Genomic_DNA"/>
</dbReference>
<accession>A0A1M7KZV4</accession>
<dbReference type="InterPro" id="IPR042099">
    <property type="entry name" value="ANL_N_sf"/>
</dbReference>
<dbReference type="Proteomes" id="UP000184339">
    <property type="component" value="Unassembled WGS sequence"/>
</dbReference>
<dbReference type="InterPro" id="IPR020845">
    <property type="entry name" value="AMP-binding_CS"/>
</dbReference>
<dbReference type="SUPFAM" id="SSF56801">
    <property type="entry name" value="Acetyl-CoA synthetase-like"/>
    <property type="match status" value="1"/>
</dbReference>
<proteinExistence type="inferred from homology"/>
<dbReference type="CDD" id="cd04433">
    <property type="entry name" value="AFD_class_I"/>
    <property type="match status" value="1"/>
</dbReference>
<dbReference type="OrthoDB" id="9803968at2"/>
<evidence type="ECO:0000313" key="4">
    <source>
        <dbReference type="EMBL" id="SHM70596.1"/>
    </source>
</evidence>
<keyword evidence="5" id="KW-1185">Reference proteome</keyword>
<dbReference type="Pfam" id="PF00501">
    <property type="entry name" value="AMP-binding"/>
    <property type="match status" value="1"/>
</dbReference>
<dbReference type="Gene3D" id="3.30.300.30">
    <property type="match status" value="1"/>
</dbReference>
<dbReference type="STRING" id="551987.SAMN05192549_102278"/>
<evidence type="ECO:0000256" key="1">
    <source>
        <dbReference type="ARBA" id="ARBA00006432"/>
    </source>
</evidence>
<gene>
    <name evidence="4" type="ORF">SAMN05192549_102278</name>
</gene>
<sequence length="553" mass="60039">MRSREEMDVTQQAPLLNAQQRYWLKLNPSLGAGNFLHVAAGLNPDNEQPLLWSDQPYYLMGEACHAPLSLRALKQATDTLAAWYAAQGITAKDPVAVYGSNGIHYLLHYMALTALGAIPVLTNGNMQTAIALQHFTRVGAVAVVADHAQFEALQALVQADDFRFMVDMAQIRAQGEAALPAGYPYRHDHLDPVMITHSSGTTGIPKPVLLQHGKWFHGIRHLLGLPPAQGAERYLSSLPVSHNAAIAYSMHAILCGAALMIVSRPEGDAVLGCIEEFAPSTVVSFPSTYVGMVASGLEGRKLDSVNNWINSGDAAHEAHIRQLVKHGYHYRGQQKLPGSQFIDGLGSSEMGHSSFRVVYTAGDQNFDRCVGLPQEWVEARVLADDGSEMPVGQVGKLGIKSPSVTSGYWNDSLLTHRSQLAGYWLTGDLVYQDNMGCFYHVDRITDAIRTSQGVLYSLQTEELILKNQRDVLDCTVLGVTAADGVQDAVVWVYPQAGAQVDADQLLERINADQMAKQRPALARVVMAGEGDIPVGVTGKVMKNALRQQLAQAA</sequence>
<dbReference type="Gene3D" id="3.40.50.12780">
    <property type="entry name" value="N-terminal domain of ligase-like"/>
    <property type="match status" value="1"/>
</dbReference>
<dbReference type="GO" id="GO:0031956">
    <property type="term" value="F:medium-chain fatty acid-CoA ligase activity"/>
    <property type="evidence" value="ECO:0007669"/>
    <property type="project" value="TreeGrafter"/>
</dbReference>
<evidence type="ECO:0000256" key="2">
    <source>
        <dbReference type="ARBA" id="ARBA00022598"/>
    </source>
</evidence>
<organism evidence="4 5">
    <name type="scientific">Duganella sacchari</name>
    <dbReference type="NCBI Taxonomy" id="551987"/>
    <lineage>
        <taxon>Bacteria</taxon>
        <taxon>Pseudomonadati</taxon>
        <taxon>Pseudomonadota</taxon>
        <taxon>Betaproteobacteria</taxon>
        <taxon>Burkholderiales</taxon>
        <taxon>Oxalobacteraceae</taxon>
        <taxon>Telluria group</taxon>
        <taxon>Duganella</taxon>
    </lineage>
</organism>
<dbReference type="GO" id="GO:0006631">
    <property type="term" value="P:fatty acid metabolic process"/>
    <property type="evidence" value="ECO:0007669"/>
    <property type="project" value="TreeGrafter"/>
</dbReference>